<dbReference type="EMBL" id="JAVDWH010000001">
    <property type="protein sequence ID" value="MDR7086289.1"/>
    <property type="molecule type" value="Genomic_DNA"/>
</dbReference>
<dbReference type="RefSeq" id="WP_309967832.1">
    <property type="nucleotide sequence ID" value="NZ_JAVDWH010000001.1"/>
</dbReference>
<keyword evidence="3" id="KW-0520">NAD</keyword>
<proteinExistence type="inferred from homology"/>
<protein>
    <submittedName>
        <fullName evidence="6">NAD(P)-dependent dehydrogenase (Short-subunit alcohol dehydrogenase family)</fullName>
    </submittedName>
</protein>
<evidence type="ECO:0000256" key="2">
    <source>
        <dbReference type="ARBA" id="ARBA00023002"/>
    </source>
</evidence>
<feature type="domain" description="Ketoreductase" evidence="5">
    <location>
        <begin position="8"/>
        <end position="212"/>
    </location>
</feature>
<evidence type="ECO:0000256" key="3">
    <source>
        <dbReference type="ARBA" id="ARBA00023027"/>
    </source>
</evidence>
<keyword evidence="7" id="KW-1185">Reference proteome</keyword>
<sequence>MSQEFADRIALVTGGGSGIGRAAALAFAKEGATVVVAGRSAGPLDETVAMIEERGGRAAAHSADVTVADEVEDLITRTVATHGGLHIAFNNAGVAVGRALVDTTDEDWNRLVSVNLTGVFLTMKHEISHMRTAGGGVIVNTASNIGAHQRRAGMAAYAATKAAVSTLTRGAALDHIGEGVRINAISPGPSETTMSLRPGETEADRSERLKDTNPSGRAATLDEIVDGVLWLCSDRSAYVVGHDLVIDGGASA</sequence>
<dbReference type="SUPFAM" id="SSF51735">
    <property type="entry name" value="NAD(P)-binding Rossmann-fold domains"/>
    <property type="match status" value="1"/>
</dbReference>
<reference evidence="6 7" key="1">
    <citation type="submission" date="2023-07" db="EMBL/GenBank/DDBJ databases">
        <title>Sorghum-associated microbial communities from plants grown in Nebraska, USA.</title>
        <authorList>
            <person name="Schachtman D."/>
        </authorList>
    </citation>
    <scope>NUCLEOTIDE SEQUENCE [LARGE SCALE GENOMIC DNA]</scope>
    <source>
        <strain evidence="6 7">BE248</strain>
    </source>
</reference>
<feature type="compositionally biased region" description="Basic and acidic residues" evidence="4">
    <location>
        <begin position="199"/>
        <end position="211"/>
    </location>
</feature>
<gene>
    <name evidence="6" type="ORF">J2X11_001128</name>
</gene>
<dbReference type="CDD" id="cd05233">
    <property type="entry name" value="SDR_c"/>
    <property type="match status" value="1"/>
</dbReference>
<evidence type="ECO:0000313" key="7">
    <source>
        <dbReference type="Proteomes" id="UP001257739"/>
    </source>
</evidence>
<dbReference type="PROSITE" id="PS00061">
    <property type="entry name" value="ADH_SHORT"/>
    <property type="match status" value="1"/>
</dbReference>
<dbReference type="Pfam" id="PF13561">
    <property type="entry name" value="adh_short_C2"/>
    <property type="match status" value="1"/>
</dbReference>
<comment type="similarity">
    <text evidence="1">Belongs to the short-chain dehydrogenases/reductases (SDR) family.</text>
</comment>
<feature type="region of interest" description="Disordered" evidence="4">
    <location>
        <begin position="187"/>
        <end position="215"/>
    </location>
</feature>
<dbReference type="PANTHER" id="PTHR24321:SF8">
    <property type="entry name" value="ESTRADIOL 17-BETA-DEHYDROGENASE 8-RELATED"/>
    <property type="match status" value="1"/>
</dbReference>
<dbReference type="InterPro" id="IPR036291">
    <property type="entry name" value="NAD(P)-bd_dom_sf"/>
</dbReference>
<accession>A0ABU1UM80</accession>
<dbReference type="PRINTS" id="PR00080">
    <property type="entry name" value="SDRFAMILY"/>
</dbReference>
<dbReference type="InterPro" id="IPR002347">
    <property type="entry name" value="SDR_fam"/>
</dbReference>
<keyword evidence="2" id="KW-0560">Oxidoreductase</keyword>
<dbReference type="SMART" id="SM00822">
    <property type="entry name" value="PKS_KR"/>
    <property type="match status" value="1"/>
</dbReference>
<evidence type="ECO:0000256" key="4">
    <source>
        <dbReference type="SAM" id="MobiDB-lite"/>
    </source>
</evidence>
<dbReference type="Gene3D" id="3.40.50.720">
    <property type="entry name" value="NAD(P)-binding Rossmann-like Domain"/>
    <property type="match status" value="1"/>
</dbReference>
<dbReference type="Proteomes" id="UP001257739">
    <property type="component" value="Unassembled WGS sequence"/>
</dbReference>
<organism evidence="6 7">
    <name type="scientific">Aeromicrobium panaciterrae</name>
    <dbReference type="NCBI Taxonomy" id="363861"/>
    <lineage>
        <taxon>Bacteria</taxon>
        <taxon>Bacillati</taxon>
        <taxon>Actinomycetota</taxon>
        <taxon>Actinomycetes</taxon>
        <taxon>Propionibacteriales</taxon>
        <taxon>Nocardioidaceae</taxon>
        <taxon>Aeromicrobium</taxon>
    </lineage>
</organism>
<comment type="caution">
    <text evidence="6">The sequence shown here is derived from an EMBL/GenBank/DDBJ whole genome shotgun (WGS) entry which is preliminary data.</text>
</comment>
<evidence type="ECO:0000256" key="1">
    <source>
        <dbReference type="ARBA" id="ARBA00006484"/>
    </source>
</evidence>
<dbReference type="InterPro" id="IPR020904">
    <property type="entry name" value="Sc_DH/Rdtase_CS"/>
</dbReference>
<evidence type="ECO:0000313" key="6">
    <source>
        <dbReference type="EMBL" id="MDR7086289.1"/>
    </source>
</evidence>
<name>A0ABU1UM80_9ACTN</name>
<evidence type="ECO:0000259" key="5">
    <source>
        <dbReference type="SMART" id="SM00822"/>
    </source>
</evidence>
<dbReference type="PANTHER" id="PTHR24321">
    <property type="entry name" value="DEHYDROGENASES, SHORT CHAIN"/>
    <property type="match status" value="1"/>
</dbReference>
<dbReference type="PRINTS" id="PR00081">
    <property type="entry name" value="GDHRDH"/>
</dbReference>
<dbReference type="InterPro" id="IPR057326">
    <property type="entry name" value="KR_dom"/>
</dbReference>